<dbReference type="GO" id="GO:0016757">
    <property type="term" value="F:glycosyltransferase activity"/>
    <property type="evidence" value="ECO:0007669"/>
    <property type="project" value="UniProtKB-KW"/>
</dbReference>
<evidence type="ECO:0000256" key="2">
    <source>
        <dbReference type="SAM" id="MobiDB-lite"/>
    </source>
</evidence>
<dbReference type="Pfam" id="PF00535">
    <property type="entry name" value="Glycos_transf_2"/>
    <property type="match status" value="1"/>
</dbReference>
<comment type="similarity">
    <text evidence="1">Belongs to the glycosyltransferase 2 family.</text>
</comment>
<feature type="domain" description="Glycosyltransferase 2-like" evidence="4">
    <location>
        <begin position="12"/>
        <end position="131"/>
    </location>
</feature>
<name>A0A9X2IF57_9ACTN</name>
<dbReference type="InterPro" id="IPR001173">
    <property type="entry name" value="Glyco_trans_2-like"/>
</dbReference>
<dbReference type="InterPro" id="IPR050256">
    <property type="entry name" value="Glycosyltransferase_2"/>
</dbReference>
<dbReference type="EMBL" id="JAMOIL010000002">
    <property type="protein sequence ID" value="MCM0619360.1"/>
    <property type="molecule type" value="Genomic_DNA"/>
</dbReference>
<keyword evidence="5" id="KW-0808">Transferase</keyword>
<keyword evidence="3" id="KW-1133">Transmembrane helix</keyword>
<dbReference type="SUPFAM" id="SSF53448">
    <property type="entry name" value="Nucleotide-diphospho-sugar transferases"/>
    <property type="match status" value="1"/>
</dbReference>
<dbReference type="Proteomes" id="UP001139485">
    <property type="component" value="Unassembled WGS sequence"/>
</dbReference>
<evidence type="ECO:0000256" key="1">
    <source>
        <dbReference type="ARBA" id="ARBA00006739"/>
    </source>
</evidence>
<reference evidence="5" key="1">
    <citation type="submission" date="2022-05" db="EMBL/GenBank/DDBJ databases">
        <authorList>
            <person name="Tuo L."/>
        </authorList>
    </citation>
    <scope>NUCLEOTIDE SEQUENCE</scope>
    <source>
        <strain evidence="5">BSK12Z-4</strain>
    </source>
</reference>
<feature type="transmembrane region" description="Helical" evidence="3">
    <location>
        <begin position="264"/>
        <end position="291"/>
    </location>
</feature>
<feature type="transmembrane region" description="Helical" evidence="3">
    <location>
        <begin position="231"/>
        <end position="252"/>
    </location>
</feature>
<dbReference type="AlphaFoldDB" id="A0A9X2IF57"/>
<accession>A0A9X2IF57</accession>
<keyword evidence="3" id="KW-0472">Membrane</keyword>
<organism evidence="5 6">
    <name type="scientific">Nocardioides bruguierae</name>
    <dbReference type="NCBI Taxonomy" id="2945102"/>
    <lineage>
        <taxon>Bacteria</taxon>
        <taxon>Bacillati</taxon>
        <taxon>Actinomycetota</taxon>
        <taxon>Actinomycetes</taxon>
        <taxon>Propionibacteriales</taxon>
        <taxon>Nocardioidaceae</taxon>
        <taxon>Nocardioides</taxon>
    </lineage>
</organism>
<dbReference type="RefSeq" id="WP_250826200.1">
    <property type="nucleotide sequence ID" value="NZ_JAMOIL010000002.1"/>
</dbReference>
<feature type="compositionally biased region" description="Gly residues" evidence="2">
    <location>
        <begin position="184"/>
        <end position="194"/>
    </location>
</feature>
<evidence type="ECO:0000259" key="4">
    <source>
        <dbReference type="Pfam" id="PF00535"/>
    </source>
</evidence>
<evidence type="ECO:0000313" key="6">
    <source>
        <dbReference type="Proteomes" id="UP001139485"/>
    </source>
</evidence>
<dbReference type="EC" id="2.4.-.-" evidence="5"/>
<dbReference type="Gene3D" id="3.90.550.10">
    <property type="entry name" value="Spore Coat Polysaccharide Biosynthesis Protein SpsA, Chain A"/>
    <property type="match status" value="1"/>
</dbReference>
<keyword evidence="6" id="KW-1185">Reference proteome</keyword>
<feature type="region of interest" description="Disordered" evidence="2">
    <location>
        <begin position="167"/>
        <end position="197"/>
    </location>
</feature>
<protein>
    <submittedName>
        <fullName evidence="5">Glycosyltransferase</fullName>
        <ecNumber evidence="5">2.4.-.-</ecNumber>
    </submittedName>
</protein>
<sequence>MLWVVAPSPEEAEGLRDLLPRVVGEVGTADPHGRVLVVDDGARPEVAAAVGALMLDLPSLELVTPRTCVGTSAALRVGIAHALRGGATCVVVLDPDGRDDPTDLEHLLEALDAGHDLVTGVRGRARSGFRAMRAEVAADVAPLLHGEVHRHLGVVALGLGHRVTEVPVHRPLRRPPRRPHRGSTGRGSGGGSGRAPGAREASALLRRWRSLVDLLTLRLLLDGPGRGPARAVATGGAVAALLGAVLLLLLALPPAVTGGPGADGGALLGAALLLVLGVQVAGFGLLAELVVHARRLGQLGRGRA</sequence>
<keyword evidence="3" id="KW-0812">Transmembrane</keyword>
<keyword evidence="5" id="KW-0328">Glycosyltransferase</keyword>
<evidence type="ECO:0000313" key="5">
    <source>
        <dbReference type="EMBL" id="MCM0619360.1"/>
    </source>
</evidence>
<comment type="caution">
    <text evidence="5">The sequence shown here is derived from an EMBL/GenBank/DDBJ whole genome shotgun (WGS) entry which is preliminary data.</text>
</comment>
<dbReference type="InterPro" id="IPR029044">
    <property type="entry name" value="Nucleotide-diphossugar_trans"/>
</dbReference>
<evidence type="ECO:0000256" key="3">
    <source>
        <dbReference type="SAM" id="Phobius"/>
    </source>
</evidence>
<gene>
    <name evidence="5" type="ORF">M8330_03490</name>
</gene>
<proteinExistence type="inferred from homology"/>
<dbReference type="PANTHER" id="PTHR48090">
    <property type="entry name" value="UNDECAPRENYL-PHOSPHATE 4-DEOXY-4-FORMAMIDO-L-ARABINOSE TRANSFERASE-RELATED"/>
    <property type="match status" value="1"/>
</dbReference>
<feature type="compositionally biased region" description="Basic residues" evidence="2">
    <location>
        <begin position="170"/>
        <end position="183"/>
    </location>
</feature>